<protein>
    <submittedName>
        <fullName evidence="1">Uncharacterized protein</fullName>
    </submittedName>
</protein>
<sequence>MRVFYLVSSIIFFARIVFNHNLHKVIRLSLQTHLREREF</sequence>
<gene>
    <name evidence="1" type="ORF">PU02_1092</name>
</gene>
<dbReference type="Proteomes" id="UP000057213">
    <property type="component" value="Chromosome"/>
</dbReference>
<name>A0A0M4LJC8_9HYPH</name>
<accession>A0A0M4LJC8</accession>
<keyword evidence="2" id="KW-1185">Reference proteome</keyword>
<proteinExistence type="predicted"/>
<reference evidence="1 2" key="1">
    <citation type="journal article" date="2015" name="Genome Announc.">
        <title>Complete Genome Sequence of Bartonella ancashensis Strain 20.00, Isolated from the Blood of a Patient with Verruga Peruana.</title>
        <authorList>
            <person name="Hang J."/>
            <person name="Mullins K.E."/>
            <person name="Clifford R.J."/>
            <person name="Onmus-Leone F."/>
            <person name="Yang Y."/>
            <person name="Jiang J."/>
            <person name="Leguia M."/>
            <person name="Kasper M.R."/>
            <person name="Maguina C."/>
            <person name="Lesho E.P."/>
            <person name="Jarman R.G."/>
            <person name="Richards A.L."/>
            <person name="Blazes D."/>
        </authorList>
    </citation>
    <scope>NUCLEOTIDE SEQUENCE [LARGE SCALE GENOMIC DNA]</scope>
    <source>
        <strain evidence="1 2">20.00</strain>
    </source>
</reference>
<dbReference type="STRING" id="1318743.PU02_1092"/>
<dbReference type="KEGG" id="banc:PU02_1092"/>
<evidence type="ECO:0000313" key="2">
    <source>
        <dbReference type="Proteomes" id="UP000057213"/>
    </source>
</evidence>
<evidence type="ECO:0000313" key="1">
    <source>
        <dbReference type="EMBL" id="ALE03906.1"/>
    </source>
</evidence>
<dbReference type="AlphaFoldDB" id="A0A0M4LJC8"/>
<dbReference type="PATRIC" id="fig|1318743.3.peg.1108"/>
<organism evidence="1 2">
    <name type="scientific">Bartonella ancashensis</name>
    <dbReference type="NCBI Taxonomy" id="1318743"/>
    <lineage>
        <taxon>Bacteria</taxon>
        <taxon>Pseudomonadati</taxon>
        <taxon>Pseudomonadota</taxon>
        <taxon>Alphaproteobacteria</taxon>
        <taxon>Hyphomicrobiales</taxon>
        <taxon>Bartonellaceae</taxon>
        <taxon>Bartonella</taxon>
    </lineage>
</organism>
<dbReference type="EMBL" id="CP010401">
    <property type="protein sequence ID" value="ALE03906.1"/>
    <property type="molecule type" value="Genomic_DNA"/>
</dbReference>